<protein>
    <submittedName>
        <fullName evidence="1">DUF2171 domain-containing protein</fullName>
    </submittedName>
</protein>
<keyword evidence="2" id="KW-1185">Reference proteome</keyword>
<dbReference type="Proteomes" id="UP000248257">
    <property type="component" value="Unassembled WGS sequence"/>
</dbReference>
<dbReference type="EMBL" id="NKUC01000013">
    <property type="protein sequence ID" value="PYD57053.1"/>
    <property type="molecule type" value="Genomic_DNA"/>
</dbReference>
<accession>A0A318PIX3</accession>
<sequence length="77" mass="7990">MTDVTQAMLGQDVIAAGTGRMGTLTAVNTDGTIQVTVDGPAESAFTIPAAWVQSADNNKILLSHTVEDVQAYTPPTN</sequence>
<evidence type="ECO:0000313" key="2">
    <source>
        <dbReference type="Proteomes" id="UP000248257"/>
    </source>
</evidence>
<proteinExistence type="predicted"/>
<gene>
    <name evidence="1" type="ORF">CFR75_08070</name>
</gene>
<dbReference type="RefSeq" id="WP_061273716.1">
    <property type="nucleotide sequence ID" value="NZ_CBCRXN010000011.1"/>
</dbReference>
<dbReference type="OrthoDB" id="7279667at2"/>
<comment type="caution">
    <text evidence="1">The sequence shown here is derived from an EMBL/GenBank/DDBJ whole genome shotgun (WGS) entry which is preliminary data.</text>
</comment>
<organism evidence="1 2">
    <name type="scientific">Komagataeibacter xylinus</name>
    <name type="common">Gluconacetobacter xylinus</name>
    <dbReference type="NCBI Taxonomy" id="28448"/>
    <lineage>
        <taxon>Bacteria</taxon>
        <taxon>Pseudomonadati</taxon>
        <taxon>Pseudomonadota</taxon>
        <taxon>Alphaproteobacteria</taxon>
        <taxon>Acetobacterales</taxon>
        <taxon>Acetobacteraceae</taxon>
        <taxon>Komagataeibacter</taxon>
    </lineage>
</organism>
<reference evidence="1 2" key="1">
    <citation type="submission" date="2017-07" db="EMBL/GenBank/DDBJ databases">
        <title>A draft genome sequence of Komagataeibacter xylinus LMG 1515.</title>
        <authorList>
            <person name="Skraban J."/>
            <person name="Cleenwerck I."/>
            <person name="Vandamme P."/>
            <person name="Trcek J."/>
        </authorList>
    </citation>
    <scope>NUCLEOTIDE SEQUENCE [LARGE SCALE GENOMIC DNA]</scope>
    <source>
        <strain evidence="1 2">LMG 1515</strain>
    </source>
</reference>
<dbReference type="STRING" id="1220579.GCA_001571345_01514"/>
<evidence type="ECO:0000313" key="1">
    <source>
        <dbReference type="EMBL" id="PYD57053.1"/>
    </source>
</evidence>
<dbReference type="AlphaFoldDB" id="A0A318PIX3"/>
<name>A0A318PIX3_KOMXY</name>